<proteinExistence type="predicted"/>
<evidence type="ECO:0000313" key="3">
    <source>
        <dbReference type="Proteomes" id="UP000076744"/>
    </source>
</evidence>
<organism evidence="2 3">
    <name type="scientific">Cordyceps fumosorosea (strain ARSEF 2679)</name>
    <name type="common">Isaria fumosorosea</name>
    <dbReference type="NCBI Taxonomy" id="1081104"/>
    <lineage>
        <taxon>Eukaryota</taxon>
        <taxon>Fungi</taxon>
        <taxon>Dikarya</taxon>
        <taxon>Ascomycota</taxon>
        <taxon>Pezizomycotina</taxon>
        <taxon>Sordariomycetes</taxon>
        <taxon>Hypocreomycetidae</taxon>
        <taxon>Hypocreales</taxon>
        <taxon>Cordycipitaceae</taxon>
        <taxon>Cordyceps</taxon>
    </lineage>
</organism>
<gene>
    <name evidence="2" type="ORF">ISF_04185</name>
</gene>
<dbReference type="Proteomes" id="UP000076744">
    <property type="component" value="Unassembled WGS sequence"/>
</dbReference>
<keyword evidence="3" id="KW-1185">Reference proteome</keyword>
<feature type="region of interest" description="Disordered" evidence="1">
    <location>
        <begin position="131"/>
        <end position="158"/>
    </location>
</feature>
<feature type="compositionally biased region" description="Low complexity" evidence="1">
    <location>
        <begin position="210"/>
        <end position="225"/>
    </location>
</feature>
<sequence length="478" mass="52952">MAESADGPDGLDELYLHRDFLGGSTDLVSSSWSQASGYFPNFSGGGNLPFGLYNPFPATEASADLELADPEAGYRNDVDVRGSASSWEEGFWNTPSGSQVGNELEEFFGQPQTNQVASLQQTLDTRFTTQITPSQARQTPQRVFKQENSPTRPSAQHDYSYTTHHSITMPQYGPPTPLGSFTSAAVGQVPGQLVAPPSPTSPFRRKRRSSSSNSSASIPSPTSTHTIDDNNSTVSGRGGGISKPKKRMIKQQPNRSKAPMTAQQETLRQLIDAEGTGIFHQHIPSAEIGAANHAELMRMYAKEPAVCTDPSTDDTFPVCTEQEQMYIRDMYNAVWDWSDYGEMSKTLGVASMAAWREAMALPEGDLHRAQLLQQVPSRKEQQKKVLSRVLSDYIVEEICWRLLESYATFRDRVAAICDSLRASKQLVKSLLSAGNGWCKRIANNPKGEFTHKVNNMKVNRRKNERLREATSMQKKEEE</sequence>
<evidence type="ECO:0000256" key="1">
    <source>
        <dbReference type="SAM" id="MobiDB-lite"/>
    </source>
</evidence>
<evidence type="ECO:0000313" key="2">
    <source>
        <dbReference type="EMBL" id="OAA64775.1"/>
    </source>
</evidence>
<comment type="caution">
    <text evidence="2">The sequence shown here is derived from an EMBL/GenBank/DDBJ whole genome shotgun (WGS) entry which is preliminary data.</text>
</comment>
<dbReference type="GeneID" id="30020477"/>
<name>A0A167XBQ5_CORFA</name>
<dbReference type="AlphaFoldDB" id="A0A167XBQ5"/>
<dbReference type="RefSeq" id="XP_018704747.1">
    <property type="nucleotide sequence ID" value="XM_018847791.1"/>
</dbReference>
<feature type="region of interest" description="Disordered" evidence="1">
    <location>
        <begin position="190"/>
        <end position="261"/>
    </location>
</feature>
<dbReference type="EMBL" id="AZHB01000009">
    <property type="protein sequence ID" value="OAA64775.1"/>
    <property type="molecule type" value="Genomic_DNA"/>
</dbReference>
<feature type="compositionally biased region" description="Polar residues" evidence="1">
    <location>
        <begin position="251"/>
        <end position="261"/>
    </location>
</feature>
<dbReference type="STRING" id="1081104.A0A167XBQ5"/>
<protein>
    <submittedName>
        <fullName evidence="2">Uncharacterized protein</fullName>
    </submittedName>
</protein>
<dbReference type="OrthoDB" id="4814848at2759"/>
<reference evidence="2 3" key="1">
    <citation type="journal article" date="2016" name="Genome Biol. Evol.">
        <title>Divergent and convergent evolution of fungal pathogenicity.</title>
        <authorList>
            <person name="Shang Y."/>
            <person name="Xiao G."/>
            <person name="Zheng P."/>
            <person name="Cen K."/>
            <person name="Zhan S."/>
            <person name="Wang C."/>
        </authorList>
    </citation>
    <scope>NUCLEOTIDE SEQUENCE [LARGE SCALE GENOMIC DNA]</scope>
    <source>
        <strain evidence="2 3">ARSEF 2679</strain>
    </source>
</reference>
<accession>A0A167XBQ5</accession>